<dbReference type="Proteomes" id="UP001233271">
    <property type="component" value="Chromosome 6"/>
</dbReference>
<feature type="region of interest" description="Disordered" evidence="1">
    <location>
        <begin position="255"/>
        <end position="316"/>
    </location>
</feature>
<dbReference type="RefSeq" id="XP_060458809.1">
    <property type="nucleotide sequence ID" value="XM_060602413.1"/>
</dbReference>
<dbReference type="AlphaFoldDB" id="A0AA48L7Q5"/>
<accession>A0AA48L7Q5</accession>
<organism evidence="2 3">
    <name type="scientific">Cutaneotrichosporon cavernicola</name>
    <dbReference type="NCBI Taxonomy" id="279322"/>
    <lineage>
        <taxon>Eukaryota</taxon>
        <taxon>Fungi</taxon>
        <taxon>Dikarya</taxon>
        <taxon>Basidiomycota</taxon>
        <taxon>Agaricomycotina</taxon>
        <taxon>Tremellomycetes</taxon>
        <taxon>Trichosporonales</taxon>
        <taxon>Trichosporonaceae</taxon>
        <taxon>Cutaneotrichosporon</taxon>
    </lineage>
</organism>
<dbReference type="EMBL" id="AP028217">
    <property type="protein sequence ID" value="BEI93544.1"/>
    <property type="molecule type" value="Genomic_DNA"/>
</dbReference>
<evidence type="ECO:0000256" key="1">
    <source>
        <dbReference type="SAM" id="MobiDB-lite"/>
    </source>
</evidence>
<gene>
    <name evidence="2" type="ORF">CcaverHIS019_0600030</name>
</gene>
<proteinExistence type="predicted"/>
<feature type="compositionally biased region" description="Basic and acidic residues" evidence="1">
    <location>
        <begin position="303"/>
        <end position="312"/>
    </location>
</feature>
<evidence type="ECO:0000313" key="3">
    <source>
        <dbReference type="Proteomes" id="UP001233271"/>
    </source>
</evidence>
<feature type="compositionally biased region" description="Polar residues" evidence="1">
    <location>
        <begin position="265"/>
        <end position="292"/>
    </location>
</feature>
<protein>
    <submittedName>
        <fullName evidence="2">Uncharacterized protein</fullName>
    </submittedName>
</protein>
<reference evidence="2" key="1">
    <citation type="journal article" date="2023" name="BMC Genomics">
        <title>Chromosome-level genome assemblies of Cutaneotrichosporon spp. (Trichosporonales, Basidiomycota) reveal imbalanced evolution between nucleotide sequences and chromosome synteny.</title>
        <authorList>
            <person name="Kobayashi Y."/>
            <person name="Kayamori A."/>
            <person name="Aoki K."/>
            <person name="Shiwa Y."/>
            <person name="Matsutani M."/>
            <person name="Fujita N."/>
            <person name="Sugita T."/>
            <person name="Iwasaki W."/>
            <person name="Tanaka N."/>
            <person name="Takashima M."/>
        </authorList>
    </citation>
    <scope>NUCLEOTIDE SEQUENCE</scope>
    <source>
        <strain evidence="2">HIS019</strain>
    </source>
</reference>
<sequence length="341" mass="37262">MSTAAVANDDDDDCYEPLSFPRTDWPATYYYPRMAELSRERRTRYAARQASGRFAAVLAGDQPLDSVDMNDFDMAIVDVVLELNDQFRDDWMCESTKTVAKWHACLRELTAEAIEKAQERLAQLSDVPAAFDAWCAPEHAAQLTDLVIAFFDQMWRGGLDSKEFYPADHRAPWSNDLELLVARYYPKASVEHPIKWSGTEYEPTAGTVEIVELEWDGTQVTTRRTGAPIPVEDVDAYAARVKAVQAAQAADAADAAEPASCDGSLPSQSASESDSTNSLPQSVTSGSPSSDTAAAGVNGTVPRRPEIVRMADLDQPLHNSDKRLAALHLAPAGPPADRTPL</sequence>
<evidence type="ECO:0000313" key="2">
    <source>
        <dbReference type="EMBL" id="BEI93544.1"/>
    </source>
</evidence>
<name>A0AA48L7Q5_9TREE</name>
<keyword evidence="3" id="KW-1185">Reference proteome</keyword>
<dbReference type="GeneID" id="85497414"/>
<dbReference type="KEGG" id="ccac:CcaHIS019_0600030"/>
<feature type="region of interest" description="Disordered" evidence="1">
    <location>
        <begin position="322"/>
        <end position="341"/>
    </location>
</feature>